<organism evidence="1 2">
    <name type="scientific">Smallanthus sonchifolius</name>
    <dbReference type="NCBI Taxonomy" id="185202"/>
    <lineage>
        <taxon>Eukaryota</taxon>
        <taxon>Viridiplantae</taxon>
        <taxon>Streptophyta</taxon>
        <taxon>Embryophyta</taxon>
        <taxon>Tracheophyta</taxon>
        <taxon>Spermatophyta</taxon>
        <taxon>Magnoliopsida</taxon>
        <taxon>eudicotyledons</taxon>
        <taxon>Gunneridae</taxon>
        <taxon>Pentapetalae</taxon>
        <taxon>asterids</taxon>
        <taxon>campanulids</taxon>
        <taxon>Asterales</taxon>
        <taxon>Asteraceae</taxon>
        <taxon>Asteroideae</taxon>
        <taxon>Heliantheae alliance</taxon>
        <taxon>Millerieae</taxon>
        <taxon>Smallanthus</taxon>
    </lineage>
</organism>
<evidence type="ECO:0000313" key="1">
    <source>
        <dbReference type="EMBL" id="KAI3807763.1"/>
    </source>
</evidence>
<proteinExistence type="predicted"/>
<reference evidence="1 2" key="2">
    <citation type="journal article" date="2022" name="Mol. Ecol. Resour.">
        <title>The genomes of chicory, endive, great burdock and yacon provide insights into Asteraceae paleo-polyploidization history and plant inulin production.</title>
        <authorList>
            <person name="Fan W."/>
            <person name="Wang S."/>
            <person name="Wang H."/>
            <person name="Wang A."/>
            <person name="Jiang F."/>
            <person name="Liu H."/>
            <person name="Zhao H."/>
            <person name="Xu D."/>
            <person name="Zhang Y."/>
        </authorList>
    </citation>
    <scope>NUCLEOTIDE SEQUENCE [LARGE SCALE GENOMIC DNA]</scope>
    <source>
        <strain evidence="2">cv. Yunnan</strain>
        <tissue evidence="1">Leaves</tissue>
    </source>
</reference>
<gene>
    <name evidence="1" type="ORF">L1987_23697</name>
</gene>
<evidence type="ECO:0000313" key="2">
    <source>
        <dbReference type="Proteomes" id="UP001056120"/>
    </source>
</evidence>
<accession>A0ACB9IJA0</accession>
<sequence>MCPWRSGGAGEKNAGSSNATAGSHNATIIGEQRYHHRNSRVLWMIARRTALNLFGPGYVTYMKNTTLETPN</sequence>
<comment type="caution">
    <text evidence="1">The sequence shown here is derived from an EMBL/GenBank/DDBJ whole genome shotgun (WGS) entry which is preliminary data.</text>
</comment>
<dbReference type="Proteomes" id="UP001056120">
    <property type="component" value="Linkage Group LG08"/>
</dbReference>
<name>A0ACB9IJA0_9ASTR</name>
<dbReference type="EMBL" id="CM042025">
    <property type="protein sequence ID" value="KAI3807763.1"/>
    <property type="molecule type" value="Genomic_DNA"/>
</dbReference>
<reference evidence="2" key="1">
    <citation type="journal article" date="2022" name="Mol. Ecol. Resour.">
        <title>The genomes of chicory, endive, great burdock and yacon provide insights into Asteraceae palaeo-polyploidization history and plant inulin production.</title>
        <authorList>
            <person name="Fan W."/>
            <person name="Wang S."/>
            <person name="Wang H."/>
            <person name="Wang A."/>
            <person name="Jiang F."/>
            <person name="Liu H."/>
            <person name="Zhao H."/>
            <person name="Xu D."/>
            <person name="Zhang Y."/>
        </authorList>
    </citation>
    <scope>NUCLEOTIDE SEQUENCE [LARGE SCALE GENOMIC DNA]</scope>
    <source>
        <strain evidence="2">cv. Yunnan</strain>
    </source>
</reference>
<protein>
    <submittedName>
        <fullName evidence="1">Uncharacterized protein</fullName>
    </submittedName>
</protein>
<keyword evidence="2" id="KW-1185">Reference proteome</keyword>